<keyword evidence="10" id="KW-0472">Membrane</keyword>
<comment type="cofactor">
    <cofactor evidence="1 8">
        <name>heme</name>
        <dbReference type="ChEBI" id="CHEBI:30413"/>
    </cofactor>
</comment>
<evidence type="ECO:0000256" key="5">
    <source>
        <dbReference type="ARBA" id="ARBA00023002"/>
    </source>
</evidence>
<dbReference type="OrthoDB" id="1470350at2759"/>
<name>A0A8H6VX23_MYCCL</name>
<dbReference type="GO" id="GO:0005506">
    <property type="term" value="F:iron ion binding"/>
    <property type="evidence" value="ECO:0007669"/>
    <property type="project" value="InterPro"/>
</dbReference>
<keyword evidence="7 9" id="KW-0503">Monooxygenase</keyword>
<dbReference type="InterPro" id="IPR017972">
    <property type="entry name" value="Cyt_P450_CS"/>
</dbReference>
<dbReference type="InterPro" id="IPR001128">
    <property type="entry name" value="Cyt_P450"/>
</dbReference>
<evidence type="ECO:0000313" key="12">
    <source>
        <dbReference type="Proteomes" id="UP000613580"/>
    </source>
</evidence>
<dbReference type="PRINTS" id="PR00385">
    <property type="entry name" value="P450"/>
</dbReference>
<evidence type="ECO:0000256" key="8">
    <source>
        <dbReference type="PIRSR" id="PIRSR602401-1"/>
    </source>
</evidence>
<evidence type="ECO:0000256" key="2">
    <source>
        <dbReference type="ARBA" id="ARBA00010617"/>
    </source>
</evidence>
<dbReference type="PROSITE" id="PS00086">
    <property type="entry name" value="CYTOCHROME_P450"/>
    <property type="match status" value="1"/>
</dbReference>
<dbReference type="SUPFAM" id="SSF48264">
    <property type="entry name" value="Cytochrome P450"/>
    <property type="match status" value="1"/>
</dbReference>
<dbReference type="Pfam" id="PF00067">
    <property type="entry name" value="p450"/>
    <property type="match status" value="1"/>
</dbReference>
<evidence type="ECO:0000313" key="11">
    <source>
        <dbReference type="EMBL" id="KAF7293313.1"/>
    </source>
</evidence>
<feature type="binding site" description="axial binding residue" evidence="8">
    <location>
        <position position="560"/>
    </location>
    <ligand>
        <name>heme</name>
        <dbReference type="ChEBI" id="CHEBI:30413"/>
    </ligand>
    <ligandPart>
        <name>Fe</name>
        <dbReference type="ChEBI" id="CHEBI:18248"/>
    </ligandPart>
</feature>
<evidence type="ECO:0000256" key="3">
    <source>
        <dbReference type="ARBA" id="ARBA00022617"/>
    </source>
</evidence>
<dbReference type="GO" id="GO:0004497">
    <property type="term" value="F:monooxygenase activity"/>
    <property type="evidence" value="ECO:0007669"/>
    <property type="project" value="UniProtKB-KW"/>
</dbReference>
<protein>
    <submittedName>
        <fullName evidence="11">Cytochrome P450 monooxygenase</fullName>
    </submittedName>
</protein>
<keyword evidence="6 8" id="KW-0408">Iron</keyword>
<dbReference type="InterPro" id="IPR036396">
    <property type="entry name" value="Cyt_P450_sf"/>
</dbReference>
<evidence type="ECO:0000256" key="1">
    <source>
        <dbReference type="ARBA" id="ARBA00001971"/>
    </source>
</evidence>
<reference evidence="11" key="1">
    <citation type="submission" date="2020-05" db="EMBL/GenBank/DDBJ databases">
        <title>Mycena genomes resolve the evolution of fungal bioluminescence.</title>
        <authorList>
            <person name="Tsai I.J."/>
        </authorList>
    </citation>
    <scope>NUCLEOTIDE SEQUENCE</scope>
    <source>
        <strain evidence="11">110903Hualien_Pintung</strain>
    </source>
</reference>
<evidence type="ECO:0000256" key="9">
    <source>
        <dbReference type="RuleBase" id="RU000461"/>
    </source>
</evidence>
<dbReference type="PANTHER" id="PTHR24287">
    <property type="entry name" value="P450, PUTATIVE (EUROFUNG)-RELATED"/>
    <property type="match status" value="1"/>
</dbReference>
<dbReference type="InterPro" id="IPR002401">
    <property type="entry name" value="Cyt_P450_E_grp-I"/>
</dbReference>
<keyword evidence="10" id="KW-1133">Transmembrane helix</keyword>
<proteinExistence type="inferred from homology"/>
<dbReference type="Gene3D" id="1.10.630.10">
    <property type="entry name" value="Cytochrome P450"/>
    <property type="match status" value="1"/>
</dbReference>
<keyword evidence="10" id="KW-0812">Transmembrane</keyword>
<dbReference type="AlphaFoldDB" id="A0A8H6VX23"/>
<comment type="caution">
    <text evidence="11">The sequence shown here is derived from an EMBL/GenBank/DDBJ whole genome shotgun (WGS) entry which is preliminary data.</text>
</comment>
<dbReference type="InterPro" id="IPR047146">
    <property type="entry name" value="Cyt_P450_E_CYP52_fungi"/>
</dbReference>
<dbReference type="PRINTS" id="PR00463">
    <property type="entry name" value="EP450I"/>
</dbReference>
<keyword evidence="4 8" id="KW-0479">Metal-binding</keyword>
<organism evidence="11 12">
    <name type="scientific">Mycena chlorophos</name>
    <name type="common">Agaric fungus</name>
    <name type="synonym">Agaricus chlorophos</name>
    <dbReference type="NCBI Taxonomy" id="658473"/>
    <lineage>
        <taxon>Eukaryota</taxon>
        <taxon>Fungi</taxon>
        <taxon>Dikarya</taxon>
        <taxon>Basidiomycota</taxon>
        <taxon>Agaricomycotina</taxon>
        <taxon>Agaricomycetes</taxon>
        <taxon>Agaricomycetidae</taxon>
        <taxon>Agaricales</taxon>
        <taxon>Marasmiineae</taxon>
        <taxon>Mycenaceae</taxon>
        <taxon>Mycena</taxon>
    </lineage>
</organism>
<evidence type="ECO:0000256" key="6">
    <source>
        <dbReference type="ARBA" id="ARBA00023004"/>
    </source>
</evidence>
<sequence>MTACDISGKRKSLPRTPTIPAPACADMALKLTPGLSFLLQRLPLLSLPFLVGVALPRLASTPLWVSFLAGVLTLPSVAAGYIIYTNWRNERAAAALGARLIPRVKGNSIGNVDILKQMQYNRKFGYPADGLGEAIEDLGPTVNIRVLWMATNLTVEPEHIKLILATDFNNYVKGERFQYNMRSVLGTGVFNSDGEGWKFHRQMTRPFFNRDRISHFDIFDRHAQDVVAHIKQRNRAGYAVDFQVPYSNSKWMPSKLTLRYLKDLIGRFTMDSASEFLFDSCINSLKAHLPYPHNVPPSSLPIPPTDPVAIAATRFTDAFTEAMLRISEREVLGRIWPLFEIAGDKTKRAMGVISEYLDPIIQKAVDKKRGGGMRAMATDEEKDGMSLLDEMLDQTDDPQVLKDEMLNMLLAGRDTTMHTLTVVIYFFTMYPDIYRRARDETLAQIGPTRRPTYEDVKELKFLRAVINETMRLYPSVPFNVRENIQATTWPSPDPSDPRPLYIPAGSKLAYSVFMMHRRKDLWGPDAEEFDPDRFLDDRVKQYLLKNAFQFLPFNAGPRICLGQQFAYNEMSFMLVRLLQSFTSFERDEAAFAPAALPPPEWAALQGRKGVDRVRFALHLTMSTKGGLWVRAVEAE</sequence>
<evidence type="ECO:0000256" key="10">
    <source>
        <dbReference type="SAM" id="Phobius"/>
    </source>
</evidence>
<keyword evidence="3 8" id="KW-0349">Heme</keyword>
<gene>
    <name evidence="11" type="ORF">HMN09_01210700</name>
</gene>
<dbReference type="PANTHER" id="PTHR24287:SF1">
    <property type="entry name" value="P450, PUTATIVE (EUROFUNG)-RELATED"/>
    <property type="match status" value="1"/>
</dbReference>
<dbReference type="Proteomes" id="UP000613580">
    <property type="component" value="Unassembled WGS sequence"/>
</dbReference>
<accession>A0A8H6VX23</accession>
<evidence type="ECO:0000256" key="4">
    <source>
        <dbReference type="ARBA" id="ARBA00022723"/>
    </source>
</evidence>
<dbReference type="GO" id="GO:0020037">
    <property type="term" value="F:heme binding"/>
    <property type="evidence" value="ECO:0007669"/>
    <property type="project" value="InterPro"/>
</dbReference>
<dbReference type="GO" id="GO:0016705">
    <property type="term" value="F:oxidoreductase activity, acting on paired donors, with incorporation or reduction of molecular oxygen"/>
    <property type="evidence" value="ECO:0007669"/>
    <property type="project" value="InterPro"/>
</dbReference>
<comment type="similarity">
    <text evidence="2 9">Belongs to the cytochrome P450 family.</text>
</comment>
<evidence type="ECO:0000256" key="7">
    <source>
        <dbReference type="ARBA" id="ARBA00023033"/>
    </source>
</evidence>
<keyword evidence="5 9" id="KW-0560">Oxidoreductase</keyword>
<keyword evidence="12" id="KW-1185">Reference proteome</keyword>
<feature type="transmembrane region" description="Helical" evidence="10">
    <location>
        <begin position="63"/>
        <end position="84"/>
    </location>
</feature>
<dbReference type="EMBL" id="JACAZE010000021">
    <property type="protein sequence ID" value="KAF7293313.1"/>
    <property type="molecule type" value="Genomic_DNA"/>
</dbReference>